<gene>
    <name evidence="2" type="ORF">HGA06_15465</name>
</gene>
<evidence type="ECO:0000313" key="3">
    <source>
        <dbReference type="Proteomes" id="UP000570003"/>
    </source>
</evidence>
<dbReference type="PROSITE" id="PS51257">
    <property type="entry name" value="PROKAR_LIPOPROTEIN"/>
    <property type="match status" value="1"/>
</dbReference>
<keyword evidence="3" id="KW-1185">Reference proteome</keyword>
<evidence type="ECO:0000313" key="2">
    <source>
        <dbReference type="EMBL" id="NKY15501.1"/>
    </source>
</evidence>
<dbReference type="AlphaFoldDB" id="A0AA44IEB9"/>
<accession>A0AA44IEB9</accession>
<name>A0AA44IEB9_STRE0</name>
<feature type="region of interest" description="Disordered" evidence="1">
    <location>
        <begin position="1"/>
        <end position="44"/>
    </location>
</feature>
<sequence>MSTWLRDETTQAPAHVPLGTAGCRANPFQRSGAHAPRHSSQVTAEGAEWLASASPHPASALAPREAHPGAPTVLTCGTVFDVVNAPAVFGRRLLDCLWEEGPGSGPVAAHLGRVLLFTAPGTSRRLPALLAWEEWGDAVPPLLYHGVGDAVTVPPPAPGGGEGPRWLVAPDTLSPWLPGPEVVLWACVRVARATSPGDVRVSISPHAGGGASVYDVSRRR</sequence>
<organism evidence="2 3">
    <name type="scientific">Streptomyces somaliensis (strain ATCC 33201 / DSM 40738 / JCM 12659 / KCTC 9044 / NCTC 11332 / NRRL B-12077 / IP 733)</name>
    <dbReference type="NCBI Taxonomy" id="1134445"/>
    <lineage>
        <taxon>Bacteria</taxon>
        <taxon>Bacillati</taxon>
        <taxon>Actinomycetota</taxon>
        <taxon>Actinomycetes</taxon>
        <taxon>Kitasatosporales</taxon>
        <taxon>Streptomycetaceae</taxon>
        <taxon>Streptomyces</taxon>
    </lineage>
</organism>
<protein>
    <recommendedName>
        <fullName evidence="4">DNA primase/polymerase bifunctional N-terminal domain-containing protein</fullName>
    </recommendedName>
</protein>
<reference evidence="2 3" key="1">
    <citation type="submission" date="2020-04" db="EMBL/GenBank/DDBJ databases">
        <title>MicrobeNet Type strains.</title>
        <authorList>
            <person name="Nicholson A.C."/>
        </authorList>
    </citation>
    <scope>NUCLEOTIDE SEQUENCE [LARGE SCALE GENOMIC DNA]</scope>
    <source>
        <strain evidence="2 3">DSM 40738</strain>
    </source>
</reference>
<evidence type="ECO:0008006" key="4">
    <source>
        <dbReference type="Google" id="ProtNLM"/>
    </source>
</evidence>
<dbReference type="Proteomes" id="UP000570003">
    <property type="component" value="Unassembled WGS sequence"/>
</dbReference>
<dbReference type="EMBL" id="JAAXOU010000182">
    <property type="protein sequence ID" value="NKY15501.1"/>
    <property type="molecule type" value="Genomic_DNA"/>
</dbReference>
<evidence type="ECO:0000256" key="1">
    <source>
        <dbReference type="SAM" id="MobiDB-lite"/>
    </source>
</evidence>
<proteinExistence type="predicted"/>
<comment type="caution">
    <text evidence="2">The sequence shown here is derived from an EMBL/GenBank/DDBJ whole genome shotgun (WGS) entry which is preliminary data.</text>
</comment>
<dbReference type="RefSeq" id="WP_168439688.1">
    <property type="nucleotide sequence ID" value="NZ_JAAXOU010000182.1"/>
</dbReference>